<evidence type="ECO:0000313" key="10">
    <source>
        <dbReference type="EMBL" id="MUG31540.1"/>
    </source>
</evidence>
<evidence type="ECO:0000256" key="2">
    <source>
        <dbReference type="ARBA" id="ARBA00004496"/>
    </source>
</evidence>
<evidence type="ECO:0000256" key="7">
    <source>
        <dbReference type="ARBA" id="ARBA00022679"/>
    </source>
</evidence>
<dbReference type="InterPro" id="IPR008854">
    <property type="entry name" value="TPMT"/>
</dbReference>
<comment type="caution">
    <text evidence="10">The sequence shown here is derived from an EMBL/GenBank/DDBJ whole genome shotgun (WGS) entry which is preliminary data.</text>
</comment>
<dbReference type="InterPro" id="IPR025835">
    <property type="entry name" value="Thiopurine_S-MeTrfase"/>
</dbReference>
<dbReference type="GO" id="GO:0005737">
    <property type="term" value="C:cytoplasm"/>
    <property type="evidence" value="ECO:0007669"/>
    <property type="project" value="UniProtKB-SubCell"/>
</dbReference>
<evidence type="ECO:0000256" key="3">
    <source>
        <dbReference type="ARBA" id="ARBA00008145"/>
    </source>
</evidence>
<dbReference type="GO" id="GO:0032259">
    <property type="term" value="P:methylation"/>
    <property type="evidence" value="ECO:0007669"/>
    <property type="project" value="UniProtKB-KW"/>
</dbReference>
<organism evidence="10 11">
    <name type="scientific">Psychrobacter sanguinis</name>
    <dbReference type="NCBI Taxonomy" id="861445"/>
    <lineage>
        <taxon>Bacteria</taxon>
        <taxon>Pseudomonadati</taxon>
        <taxon>Pseudomonadota</taxon>
        <taxon>Gammaproteobacteria</taxon>
        <taxon>Moraxellales</taxon>
        <taxon>Moraxellaceae</taxon>
        <taxon>Psychrobacter</taxon>
    </lineage>
</organism>
<dbReference type="PROSITE" id="PS51585">
    <property type="entry name" value="SAM_MT_TPMT"/>
    <property type="match status" value="1"/>
</dbReference>
<dbReference type="Proteomes" id="UP000442109">
    <property type="component" value="Unassembled WGS sequence"/>
</dbReference>
<dbReference type="SUPFAM" id="SSF53335">
    <property type="entry name" value="S-adenosyl-L-methionine-dependent methyltransferases"/>
    <property type="match status" value="1"/>
</dbReference>
<dbReference type="OrthoDB" id="9778208at2"/>
<gene>
    <name evidence="9" type="primary">tpm</name>
    <name evidence="10" type="ORF">GB996_01875</name>
</gene>
<evidence type="ECO:0000256" key="6">
    <source>
        <dbReference type="ARBA" id="ARBA00022603"/>
    </source>
</evidence>
<proteinExistence type="inferred from homology"/>
<protein>
    <recommendedName>
        <fullName evidence="4 9">Thiopurine S-methyltransferase</fullName>
        <ecNumber evidence="4 9">2.1.1.67</ecNumber>
    </recommendedName>
    <alternativeName>
        <fullName evidence="9">Thiopurine methyltransferase</fullName>
    </alternativeName>
</protein>
<feature type="binding site" evidence="9">
    <location>
        <position position="66"/>
    </location>
    <ligand>
        <name>S-adenosyl-L-methionine</name>
        <dbReference type="ChEBI" id="CHEBI:59789"/>
    </ligand>
</feature>
<dbReference type="PANTHER" id="PTHR10259">
    <property type="entry name" value="THIOPURINE S-METHYLTRANSFERASE"/>
    <property type="match status" value="1"/>
</dbReference>
<dbReference type="EMBL" id="WFKQ01000001">
    <property type="protein sequence ID" value="MUG31540.1"/>
    <property type="molecule type" value="Genomic_DNA"/>
</dbReference>
<keyword evidence="11" id="KW-1185">Reference proteome</keyword>
<dbReference type="HAMAP" id="MF_00812">
    <property type="entry name" value="Thiopur_methtran"/>
    <property type="match status" value="1"/>
</dbReference>
<keyword evidence="5 9" id="KW-0963">Cytoplasm</keyword>
<dbReference type="PIRSF" id="PIRSF023956">
    <property type="entry name" value="Thiopurine_S-methyltransferase"/>
    <property type="match status" value="1"/>
</dbReference>
<dbReference type="EC" id="2.1.1.67" evidence="4 9"/>
<keyword evidence="8 9" id="KW-0949">S-adenosyl-L-methionine</keyword>
<keyword evidence="6 9" id="KW-0489">Methyltransferase</keyword>
<reference evidence="10 11" key="1">
    <citation type="journal article" date="2019" name="PLoS ONE">
        <title>Pup mortality in New Zealand sea lions (Phocarctos hookeri) at Enderby Island, Auckland Islands, 2013-18.</title>
        <authorList>
            <person name="Michael S.A."/>
            <person name="Hayman D.T.S."/>
            <person name="Gray R."/>
            <person name="Zhang J."/>
            <person name="Rogers L."/>
            <person name="Roe W.D."/>
        </authorList>
    </citation>
    <scope>NUCLEOTIDE SEQUENCE [LARGE SCALE GENOMIC DNA]</scope>
    <source>
        <strain evidence="10 11">SM868</strain>
    </source>
</reference>
<dbReference type="GO" id="GO:0008119">
    <property type="term" value="F:thiopurine S-methyltransferase activity"/>
    <property type="evidence" value="ECO:0007669"/>
    <property type="project" value="UniProtKB-UniRule"/>
</dbReference>
<keyword evidence="7 9" id="KW-0808">Transferase</keyword>
<evidence type="ECO:0000256" key="5">
    <source>
        <dbReference type="ARBA" id="ARBA00022490"/>
    </source>
</evidence>
<comment type="similarity">
    <text evidence="3 9">Belongs to the class I-like SAM-binding methyltransferase superfamily. TPMT family.</text>
</comment>
<name>A0A844LYQ2_9GAMM</name>
<evidence type="ECO:0000256" key="9">
    <source>
        <dbReference type="HAMAP-Rule" id="MF_00812"/>
    </source>
</evidence>
<feature type="binding site" evidence="9">
    <location>
        <position position="130"/>
    </location>
    <ligand>
        <name>S-adenosyl-L-methionine</name>
        <dbReference type="ChEBI" id="CHEBI:59789"/>
    </ligand>
</feature>
<evidence type="ECO:0000256" key="8">
    <source>
        <dbReference type="ARBA" id="ARBA00022691"/>
    </source>
</evidence>
<feature type="binding site" evidence="9">
    <location>
        <position position="10"/>
    </location>
    <ligand>
        <name>S-adenosyl-L-methionine</name>
        <dbReference type="ChEBI" id="CHEBI:59789"/>
    </ligand>
</feature>
<dbReference type="RefSeq" id="WP_155586677.1">
    <property type="nucleotide sequence ID" value="NZ_WFKQ01000001.1"/>
</dbReference>
<dbReference type="Pfam" id="PF05724">
    <property type="entry name" value="TPMT"/>
    <property type="match status" value="1"/>
</dbReference>
<dbReference type="PANTHER" id="PTHR10259:SF11">
    <property type="entry name" value="THIOPURINE S-METHYLTRANSFERASE"/>
    <property type="match status" value="1"/>
</dbReference>
<dbReference type="AlphaFoldDB" id="A0A844LYQ2"/>
<evidence type="ECO:0000313" key="11">
    <source>
        <dbReference type="Proteomes" id="UP000442109"/>
    </source>
</evidence>
<evidence type="ECO:0000256" key="1">
    <source>
        <dbReference type="ARBA" id="ARBA00000903"/>
    </source>
</evidence>
<accession>A0A844LYQ2</accession>
<dbReference type="FunFam" id="3.40.50.150:FF:000101">
    <property type="entry name" value="Thiopurine S-methyltransferase"/>
    <property type="match status" value="1"/>
</dbReference>
<feature type="binding site" evidence="9">
    <location>
        <position position="45"/>
    </location>
    <ligand>
        <name>S-adenosyl-L-methionine</name>
        <dbReference type="ChEBI" id="CHEBI:59789"/>
    </ligand>
</feature>
<evidence type="ECO:0000256" key="4">
    <source>
        <dbReference type="ARBA" id="ARBA00011905"/>
    </source>
</evidence>
<comment type="catalytic activity">
    <reaction evidence="1 9">
        <text>S-adenosyl-L-methionine + a thiopurine = S-adenosyl-L-homocysteine + a thiopurine S-methylether.</text>
        <dbReference type="EC" id="2.1.1.67"/>
    </reaction>
</comment>
<comment type="subcellular location">
    <subcellularLocation>
        <location evidence="2 9">Cytoplasm</location>
    </subcellularLocation>
</comment>
<dbReference type="Gene3D" id="3.40.50.150">
    <property type="entry name" value="Vaccinia Virus protein VP39"/>
    <property type="match status" value="1"/>
</dbReference>
<sequence>MNPEFWQEKWQNPQPGFHQAKPNQLLVSYFKSLSLAPASRVFVPLCGKSIDMLWLAEQGYDVIGSELIDSAVQQFFSENNIEMSITKHPKNESMNIYQGQYAGRLIQIFAGDIFELSPTDVGTIDAVYDRAALVAMPDKAPTHLRRQYVQQVIKLTQTAPQLLLNFALNAPAMDEATRLSRQQGGPPFVVSDDAIYGYYQEAYQVEFLGQDTFEPTDRLINQAWRLINQS</sequence>
<dbReference type="InterPro" id="IPR029063">
    <property type="entry name" value="SAM-dependent_MTases_sf"/>
</dbReference>